<dbReference type="InterPro" id="IPR010730">
    <property type="entry name" value="HET"/>
</dbReference>
<sequence length="462" mass="52232">MRLLEVTASGRCSLTRDMDHRKVPPYAILSHTWIHGQEVEYEDIAGSHRRALSRTAERQAQHRAPAKAAGWRKVDFCLAQIRRDGLRHCWIDSCCIDKASPDEKHGAFAAMFLWYQRAHVCYVYMHDVVTIDDLVGSRWWTRGWTLQELLAPSRVVFFAGDGTKLGDKESLQHVIYAITRISRDALTGTLPLSQFTIEEKLSWMRGRQTTFEEDWAYCLQGIIGFEMSRRYGEGRRRAIERLKLEAARRELERRTEEAARKAAELRKAKLRETIEEKLQGKTRTAPVVSSPGEALRKQLEAERRRRIALEMELAERRAKEREEAKKGPALQSKRRKRLHGYTDSPPEPDNVVAVEPAGRPGPSGASDLVQNLPAQPQLPDFDFDFTSSGPPEPFNYGPSLSPPIPGGYDQVDEPETSESRPAAIDTGSIVIDESFVEVTLDDLLAVTPRSAIPNPTHTQASQ</sequence>
<dbReference type="InParanoid" id="A0A136J4Q5"/>
<dbReference type="OrthoDB" id="4744537at2759"/>
<dbReference type="Proteomes" id="UP000070501">
    <property type="component" value="Unassembled WGS sequence"/>
</dbReference>
<gene>
    <name evidence="3" type="ORF">Micbo1qcDRAFT_59503</name>
</gene>
<dbReference type="PANTHER" id="PTHR10622">
    <property type="entry name" value="HET DOMAIN-CONTAINING PROTEIN"/>
    <property type="match status" value="1"/>
</dbReference>
<proteinExistence type="predicted"/>
<dbReference type="AlphaFoldDB" id="A0A136J4Q5"/>
<name>A0A136J4Q5_9PEZI</name>
<reference evidence="4" key="1">
    <citation type="submission" date="2016-02" db="EMBL/GenBank/DDBJ databases">
        <title>Draft genome sequence of Microdochium bolleyi, a fungal endophyte of beachgrass.</title>
        <authorList>
            <consortium name="DOE Joint Genome Institute"/>
            <person name="David A.S."/>
            <person name="May G."/>
            <person name="Haridas S."/>
            <person name="Lim J."/>
            <person name="Wang M."/>
            <person name="Labutti K."/>
            <person name="Lipzen A."/>
            <person name="Barry K."/>
            <person name="Grigoriev I.V."/>
        </authorList>
    </citation>
    <scope>NUCLEOTIDE SEQUENCE [LARGE SCALE GENOMIC DNA]</scope>
    <source>
        <strain evidence="4">J235TASD1</strain>
    </source>
</reference>
<dbReference type="PANTHER" id="PTHR10622:SF11">
    <property type="entry name" value="HET-DOMAIN-CONTAINING PROTEIN"/>
    <property type="match status" value="1"/>
</dbReference>
<evidence type="ECO:0000313" key="4">
    <source>
        <dbReference type="Proteomes" id="UP000070501"/>
    </source>
</evidence>
<feature type="region of interest" description="Disordered" evidence="1">
    <location>
        <begin position="317"/>
        <end position="425"/>
    </location>
</feature>
<evidence type="ECO:0000256" key="1">
    <source>
        <dbReference type="SAM" id="MobiDB-lite"/>
    </source>
</evidence>
<evidence type="ECO:0000259" key="2">
    <source>
        <dbReference type="Pfam" id="PF06985"/>
    </source>
</evidence>
<dbReference type="STRING" id="196109.A0A136J4Q5"/>
<feature type="domain" description="Heterokaryon incompatibility" evidence="2">
    <location>
        <begin position="26"/>
        <end position="126"/>
    </location>
</feature>
<accession>A0A136J4Q5</accession>
<protein>
    <recommendedName>
        <fullName evidence="2">Heterokaryon incompatibility domain-containing protein</fullName>
    </recommendedName>
</protein>
<dbReference type="Pfam" id="PF06985">
    <property type="entry name" value="HET"/>
    <property type="match status" value="1"/>
</dbReference>
<feature type="compositionally biased region" description="Basic and acidic residues" evidence="1">
    <location>
        <begin position="317"/>
        <end position="326"/>
    </location>
</feature>
<organism evidence="3 4">
    <name type="scientific">Microdochium bolleyi</name>
    <dbReference type="NCBI Taxonomy" id="196109"/>
    <lineage>
        <taxon>Eukaryota</taxon>
        <taxon>Fungi</taxon>
        <taxon>Dikarya</taxon>
        <taxon>Ascomycota</taxon>
        <taxon>Pezizomycotina</taxon>
        <taxon>Sordariomycetes</taxon>
        <taxon>Xylariomycetidae</taxon>
        <taxon>Xylariales</taxon>
        <taxon>Microdochiaceae</taxon>
        <taxon>Microdochium</taxon>
    </lineage>
</organism>
<evidence type="ECO:0000313" key="3">
    <source>
        <dbReference type="EMBL" id="KXJ92094.1"/>
    </source>
</evidence>
<dbReference type="EMBL" id="KQ964249">
    <property type="protein sequence ID" value="KXJ92094.1"/>
    <property type="molecule type" value="Genomic_DNA"/>
</dbReference>
<feature type="region of interest" description="Disordered" evidence="1">
    <location>
        <begin position="276"/>
        <end position="298"/>
    </location>
</feature>
<keyword evidence="4" id="KW-1185">Reference proteome</keyword>